<accession>A0A6J4TGS7</accession>
<evidence type="ECO:0000256" key="1">
    <source>
        <dbReference type="SAM" id="MobiDB-lite"/>
    </source>
</evidence>
<name>A0A6J4TGS7_9SPHN</name>
<gene>
    <name evidence="2" type="ORF">AVDCRST_MAG09-2321</name>
</gene>
<reference evidence="2" key="1">
    <citation type="submission" date="2020-02" db="EMBL/GenBank/DDBJ databases">
        <authorList>
            <person name="Meier V. D."/>
        </authorList>
    </citation>
    <scope>NUCLEOTIDE SEQUENCE</scope>
    <source>
        <strain evidence="2">AVDCRST_MAG09</strain>
    </source>
</reference>
<evidence type="ECO:0000313" key="2">
    <source>
        <dbReference type="EMBL" id="CAA9522967.1"/>
    </source>
</evidence>
<feature type="non-terminal residue" evidence="2">
    <location>
        <position position="48"/>
    </location>
</feature>
<protein>
    <submittedName>
        <fullName evidence="2">Uncharacterized protein</fullName>
    </submittedName>
</protein>
<dbReference type="EMBL" id="CADCVZ010000061">
    <property type="protein sequence ID" value="CAA9522967.1"/>
    <property type="molecule type" value="Genomic_DNA"/>
</dbReference>
<dbReference type="AlphaFoldDB" id="A0A6J4TGS7"/>
<sequence length="48" mass="5333">GWGGNCFDQLTANAIARRPLRSATSAGQRWSSKRKRQPDRPSPPPSRL</sequence>
<feature type="non-terminal residue" evidence="2">
    <location>
        <position position="1"/>
    </location>
</feature>
<proteinExistence type="predicted"/>
<feature type="region of interest" description="Disordered" evidence="1">
    <location>
        <begin position="18"/>
        <end position="48"/>
    </location>
</feature>
<organism evidence="2">
    <name type="scientific">uncultured Sphingomonas sp</name>
    <dbReference type="NCBI Taxonomy" id="158754"/>
    <lineage>
        <taxon>Bacteria</taxon>
        <taxon>Pseudomonadati</taxon>
        <taxon>Pseudomonadota</taxon>
        <taxon>Alphaproteobacteria</taxon>
        <taxon>Sphingomonadales</taxon>
        <taxon>Sphingomonadaceae</taxon>
        <taxon>Sphingomonas</taxon>
        <taxon>environmental samples</taxon>
    </lineage>
</organism>